<evidence type="ECO:0000256" key="2">
    <source>
        <dbReference type="ARBA" id="ARBA00022454"/>
    </source>
</evidence>
<name>A0A9N9G7V4_9GLOM</name>
<evidence type="ECO:0000256" key="7">
    <source>
        <dbReference type="ARBA" id="ARBA00022833"/>
    </source>
</evidence>
<dbReference type="Proteomes" id="UP000789342">
    <property type="component" value="Unassembled WGS sequence"/>
</dbReference>
<dbReference type="Gene3D" id="2.170.270.10">
    <property type="entry name" value="SET domain"/>
    <property type="match status" value="1"/>
</dbReference>
<comment type="subcellular location">
    <subcellularLocation>
        <location evidence="1">Chromosome</location>
    </subcellularLocation>
</comment>
<feature type="domain" description="SET" evidence="8">
    <location>
        <begin position="137"/>
        <end position="269"/>
    </location>
</feature>
<evidence type="ECO:0000259" key="8">
    <source>
        <dbReference type="PROSITE" id="PS50280"/>
    </source>
</evidence>
<evidence type="ECO:0000313" key="10">
    <source>
        <dbReference type="EMBL" id="CAG8587160.1"/>
    </source>
</evidence>
<keyword evidence="3" id="KW-0489">Methyltransferase</keyword>
<sequence>MNKSMIEDISDGLESRPISLVYDDIKELEELKKLHRKYDVHCVVKLSNGLVTNEPLNGSYYDGCDCKDNCVSEDCGCKSAHGFFYNNTNRRGLNIDFLPSNSSSLTNITPSLYECNSSCTCAPSLCLNRIVQHGIQMPLQIFKTTNGRGWGVRALQKVHKGEFVCEYAGEIIKTEEAQRRWREMNVKDETIECDTAQNYILCLREHVQDRILRTNIDPTHIGNVGRYINHSCSPNLWIYLVRINSLIPVAALFANCDIDAGEELTFDYAGGQFQSESPTE</sequence>
<comment type="caution">
    <text evidence="10">The sequence shown here is derived from an EMBL/GenBank/DDBJ whole genome shotgun (WGS) entry which is preliminary data.</text>
</comment>
<feature type="domain" description="Pre-SET" evidence="9">
    <location>
        <begin position="62"/>
        <end position="134"/>
    </location>
</feature>
<dbReference type="Pfam" id="PF00856">
    <property type="entry name" value="SET"/>
    <property type="match status" value="1"/>
</dbReference>
<dbReference type="PANTHER" id="PTHR46223:SF3">
    <property type="entry name" value="HISTONE-LYSINE N-METHYLTRANSFERASE SET-23"/>
    <property type="match status" value="1"/>
</dbReference>
<keyword evidence="2" id="KW-0158">Chromosome</keyword>
<dbReference type="GO" id="GO:0032259">
    <property type="term" value="P:methylation"/>
    <property type="evidence" value="ECO:0007669"/>
    <property type="project" value="UniProtKB-KW"/>
</dbReference>
<keyword evidence="4" id="KW-0808">Transferase</keyword>
<dbReference type="InterPro" id="IPR046341">
    <property type="entry name" value="SET_dom_sf"/>
</dbReference>
<evidence type="ECO:0000256" key="3">
    <source>
        <dbReference type="ARBA" id="ARBA00022603"/>
    </source>
</evidence>
<dbReference type="PROSITE" id="PS50280">
    <property type="entry name" value="SET"/>
    <property type="match status" value="1"/>
</dbReference>
<organism evidence="10 11">
    <name type="scientific">Acaulospora morrowiae</name>
    <dbReference type="NCBI Taxonomy" id="94023"/>
    <lineage>
        <taxon>Eukaryota</taxon>
        <taxon>Fungi</taxon>
        <taxon>Fungi incertae sedis</taxon>
        <taxon>Mucoromycota</taxon>
        <taxon>Glomeromycotina</taxon>
        <taxon>Glomeromycetes</taxon>
        <taxon>Diversisporales</taxon>
        <taxon>Acaulosporaceae</taxon>
        <taxon>Acaulospora</taxon>
    </lineage>
</organism>
<keyword evidence="6" id="KW-0479">Metal-binding</keyword>
<evidence type="ECO:0000256" key="1">
    <source>
        <dbReference type="ARBA" id="ARBA00004286"/>
    </source>
</evidence>
<dbReference type="PROSITE" id="PS50867">
    <property type="entry name" value="PRE_SET"/>
    <property type="match status" value="1"/>
</dbReference>
<keyword evidence="11" id="KW-1185">Reference proteome</keyword>
<dbReference type="GO" id="GO:0008270">
    <property type="term" value="F:zinc ion binding"/>
    <property type="evidence" value="ECO:0007669"/>
    <property type="project" value="InterPro"/>
</dbReference>
<proteinExistence type="predicted"/>
<keyword evidence="7" id="KW-0862">Zinc</keyword>
<dbReference type="InterPro" id="IPR001214">
    <property type="entry name" value="SET_dom"/>
</dbReference>
<protein>
    <submittedName>
        <fullName evidence="10">15007_t:CDS:1</fullName>
    </submittedName>
</protein>
<dbReference type="GO" id="GO:0005694">
    <property type="term" value="C:chromosome"/>
    <property type="evidence" value="ECO:0007669"/>
    <property type="project" value="UniProtKB-SubCell"/>
</dbReference>
<reference evidence="10" key="1">
    <citation type="submission" date="2021-06" db="EMBL/GenBank/DDBJ databases">
        <authorList>
            <person name="Kallberg Y."/>
            <person name="Tangrot J."/>
            <person name="Rosling A."/>
        </authorList>
    </citation>
    <scope>NUCLEOTIDE SEQUENCE</scope>
    <source>
        <strain evidence="10">CL551</strain>
    </source>
</reference>
<evidence type="ECO:0000256" key="6">
    <source>
        <dbReference type="ARBA" id="ARBA00022723"/>
    </source>
</evidence>
<evidence type="ECO:0000313" key="11">
    <source>
        <dbReference type="Proteomes" id="UP000789342"/>
    </source>
</evidence>
<dbReference type="InterPro" id="IPR007728">
    <property type="entry name" value="Pre-SET_dom"/>
</dbReference>
<dbReference type="InterPro" id="IPR050973">
    <property type="entry name" value="H3K9_Histone-Lys_N-MTase"/>
</dbReference>
<evidence type="ECO:0000256" key="5">
    <source>
        <dbReference type="ARBA" id="ARBA00022691"/>
    </source>
</evidence>
<dbReference type="PANTHER" id="PTHR46223">
    <property type="entry name" value="HISTONE-LYSINE N-METHYLTRANSFERASE SUV39H"/>
    <property type="match status" value="1"/>
</dbReference>
<dbReference type="EMBL" id="CAJVPV010005224">
    <property type="protein sequence ID" value="CAG8587160.1"/>
    <property type="molecule type" value="Genomic_DNA"/>
</dbReference>
<evidence type="ECO:0000259" key="9">
    <source>
        <dbReference type="PROSITE" id="PS50867"/>
    </source>
</evidence>
<dbReference type="SMART" id="SM00317">
    <property type="entry name" value="SET"/>
    <property type="match status" value="1"/>
</dbReference>
<keyword evidence="5" id="KW-0949">S-adenosyl-L-methionine</keyword>
<gene>
    <name evidence="10" type="ORF">AMORRO_LOCUS7182</name>
</gene>
<dbReference type="GO" id="GO:0042054">
    <property type="term" value="F:histone methyltransferase activity"/>
    <property type="evidence" value="ECO:0007669"/>
    <property type="project" value="InterPro"/>
</dbReference>
<dbReference type="Pfam" id="PF05033">
    <property type="entry name" value="Pre-SET"/>
    <property type="match status" value="1"/>
</dbReference>
<dbReference type="OrthoDB" id="308383at2759"/>
<evidence type="ECO:0000256" key="4">
    <source>
        <dbReference type="ARBA" id="ARBA00022679"/>
    </source>
</evidence>
<feature type="non-terminal residue" evidence="10">
    <location>
        <position position="1"/>
    </location>
</feature>
<dbReference type="SUPFAM" id="SSF82199">
    <property type="entry name" value="SET domain"/>
    <property type="match status" value="1"/>
</dbReference>
<dbReference type="GO" id="GO:0005634">
    <property type="term" value="C:nucleus"/>
    <property type="evidence" value="ECO:0007669"/>
    <property type="project" value="InterPro"/>
</dbReference>
<dbReference type="AlphaFoldDB" id="A0A9N9G7V4"/>
<accession>A0A9N9G7V4</accession>